<reference evidence="4 5" key="1">
    <citation type="submission" date="2014-11" db="EMBL/GenBank/DDBJ databases">
        <title>Genome sequence and analysis of novel Kurthia sp.</title>
        <authorList>
            <person name="Lawson J.N."/>
            <person name="Gonzalez J.E."/>
            <person name="Rinauldi L."/>
            <person name="Xuan Z."/>
            <person name="Firman A."/>
            <person name="Shaddox L."/>
            <person name="Trudeau A."/>
            <person name="Shah S."/>
            <person name="Reiman D."/>
        </authorList>
    </citation>
    <scope>NUCLEOTIDE SEQUENCE [LARGE SCALE GENOMIC DNA]</scope>
    <source>
        <strain evidence="4 5">3B1D</strain>
    </source>
</reference>
<dbReference type="PRINTS" id="PR00080">
    <property type="entry name" value="SDRFAMILY"/>
</dbReference>
<dbReference type="OrthoDB" id="9793345at2"/>
<dbReference type="SUPFAM" id="SSF51735">
    <property type="entry name" value="NAD(P)-binding Rossmann-fold domains"/>
    <property type="match status" value="1"/>
</dbReference>
<dbReference type="Gene3D" id="3.40.50.720">
    <property type="entry name" value="NAD(P)-binding Rossmann-like Domain"/>
    <property type="match status" value="1"/>
</dbReference>
<proteinExistence type="inferred from homology"/>
<comment type="caution">
    <text evidence="4">The sequence shown here is derived from an EMBL/GenBank/DDBJ whole genome shotgun (WGS) entry which is preliminary data.</text>
</comment>
<evidence type="ECO:0000256" key="2">
    <source>
        <dbReference type="ARBA" id="ARBA00023002"/>
    </source>
</evidence>
<gene>
    <name evidence="4" type="ORF">QI30_06585</name>
</gene>
<dbReference type="InterPro" id="IPR020904">
    <property type="entry name" value="Sc_DH/Rdtase_CS"/>
</dbReference>
<dbReference type="Pfam" id="PF00106">
    <property type="entry name" value="adh_short"/>
    <property type="match status" value="1"/>
</dbReference>
<evidence type="ECO:0000256" key="1">
    <source>
        <dbReference type="ARBA" id="ARBA00006484"/>
    </source>
</evidence>
<dbReference type="AlphaFoldDB" id="A0A433RVE1"/>
<protein>
    <submittedName>
        <fullName evidence="4">Oxidoreductase</fullName>
    </submittedName>
</protein>
<dbReference type="InterPro" id="IPR036291">
    <property type="entry name" value="NAD(P)-bd_dom_sf"/>
</dbReference>
<keyword evidence="5" id="KW-1185">Reference proteome</keyword>
<dbReference type="PANTHER" id="PTHR44196:SF1">
    <property type="entry name" value="DEHYDROGENASE_REDUCTASE SDR FAMILY MEMBER 7B"/>
    <property type="match status" value="1"/>
</dbReference>
<dbReference type="PRINTS" id="PR00081">
    <property type="entry name" value="GDHRDH"/>
</dbReference>
<dbReference type="RefSeq" id="WP_126990142.1">
    <property type="nucleotide sequence ID" value="NZ_JTFC01000026.1"/>
</dbReference>
<evidence type="ECO:0000313" key="5">
    <source>
        <dbReference type="Proteomes" id="UP000288623"/>
    </source>
</evidence>
<evidence type="ECO:0000313" key="4">
    <source>
        <dbReference type="EMBL" id="RUS57243.1"/>
    </source>
</evidence>
<sequence length="248" mass="27109">MSKYKTVLVTGATSGVGFELAIQLHAQGHRVIATGRNEVKLQQLKKQRLETIAADLTNRASLQQLVDQLPNIDVAIINAGIGTFEYAAALEDAAIHEMIQLNVATPAILVRELLPHMTRGGQFIFMGSQAGKVATPKASMYAATKHALIGYTNALRMELAAQKIAVSVIYPGPIDTPFLDHADATNAYRKVMKNVLLAPEAVAKATIHTIKTRKREVNLPWYMGISSKLYALSPRLVEKIGKPLFNRK</sequence>
<dbReference type="InterPro" id="IPR002347">
    <property type="entry name" value="SDR_fam"/>
</dbReference>
<comment type="similarity">
    <text evidence="1 3">Belongs to the short-chain dehydrogenases/reductases (SDR) family.</text>
</comment>
<dbReference type="Proteomes" id="UP000288623">
    <property type="component" value="Unassembled WGS sequence"/>
</dbReference>
<dbReference type="GO" id="GO:0016491">
    <property type="term" value="F:oxidoreductase activity"/>
    <property type="evidence" value="ECO:0007669"/>
    <property type="project" value="UniProtKB-KW"/>
</dbReference>
<accession>A0A433RVE1</accession>
<name>A0A433RVE1_9BACL</name>
<evidence type="ECO:0000256" key="3">
    <source>
        <dbReference type="RuleBase" id="RU000363"/>
    </source>
</evidence>
<dbReference type="PANTHER" id="PTHR44196">
    <property type="entry name" value="DEHYDROGENASE/REDUCTASE SDR FAMILY MEMBER 7B"/>
    <property type="match status" value="1"/>
</dbReference>
<keyword evidence="2" id="KW-0560">Oxidoreductase</keyword>
<dbReference type="PROSITE" id="PS00061">
    <property type="entry name" value="ADH_SHORT"/>
    <property type="match status" value="1"/>
</dbReference>
<organism evidence="4 5">
    <name type="scientific">Candidatus Kurthia intestinigallinarum</name>
    <dbReference type="NCBI Taxonomy" id="1562256"/>
    <lineage>
        <taxon>Bacteria</taxon>
        <taxon>Bacillati</taxon>
        <taxon>Bacillota</taxon>
        <taxon>Bacilli</taxon>
        <taxon>Bacillales</taxon>
        <taxon>Caryophanaceae</taxon>
        <taxon>Kurthia</taxon>
    </lineage>
</organism>
<dbReference type="EMBL" id="JTFC01000026">
    <property type="protein sequence ID" value="RUS57243.1"/>
    <property type="molecule type" value="Genomic_DNA"/>
</dbReference>
<dbReference type="GO" id="GO:0016020">
    <property type="term" value="C:membrane"/>
    <property type="evidence" value="ECO:0007669"/>
    <property type="project" value="TreeGrafter"/>
</dbReference>